<dbReference type="Proteomes" id="UP000593567">
    <property type="component" value="Unassembled WGS sequence"/>
</dbReference>
<dbReference type="AlphaFoldDB" id="A0A7J7K155"/>
<comment type="caution">
    <text evidence="1">The sequence shown here is derived from an EMBL/GenBank/DDBJ whole genome shotgun (WGS) entry which is preliminary data.</text>
</comment>
<protein>
    <submittedName>
        <fullName evidence="1">Uncharacterized protein</fullName>
    </submittedName>
</protein>
<reference evidence="1" key="1">
    <citation type="submission" date="2020-06" db="EMBL/GenBank/DDBJ databases">
        <title>Draft genome of Bugula neritina, a colonial animal packing powerful symbionts and potential medicines.</title>
        <authorList>
            <person name="Rayko M."/>
        </authorList>
    </citation>
    <scope>NUCLEOTIDE SEQUENCE [LARGE SCALE GENOMIC DNA]</scope>
    <source>
        <strain evidence="1">Kwan_BN1</strain>
    </source>
</reference>
<sequence>MVTFQLYVLLLSVFLSLVTKLRPINTQNLYFNFKTYSLVCLKLFSLFIFTWKVVVCASKCFHCVHLSIYCYDYALKYFLLGYNLQCILFETMKMQHIQCIVL</sequence>
<proteinExistence type="predicted"/>
<name>A0A7J7K155_BUGNE</name>
<evidence type="ECO:0000313" key="2">
    <source>
        <dbReference type="Proteomes" id="UP000593567"/>
    </source>
</evidence>
<dbReference type="EMBL" id="VXIV02001577">
    <property type="protein sequence ID" value="KAF6031684.1"/>
    <property type="molecule type" value="Genomic_DNA"/>
</dbReference>
<gene>
    <name evidence="1" type="ORF">EB796_009978</name>
</gene>
<accession>A0A7J7K155</accession>
<evidence type="ECO:0000313" key="1">
    <source>
        <dbReference type="EMBL" id="KAF6031684.1"/>
    </source>
</evidence>
<organism evidence="1 2">
    <name type="scientific">Bugula neritina</name>
    <name type="common">Brown bryozoan</name>
    <name type="synonym">Sertularia neritina</name>
    <dbReference type="NCBI Taxonomy" id="10212"/>
    <lineage>
        <taxon>Eukaryota</taxon>
        <taxon>Metazoa</taxon>
        <taxon>Spiralia</taxon>
        <taxon>Lophotrochozoa</taxon>
        <taxon>Bryozoa</taxon>
        <taxon>Gymnolaemata</taxon>
        <taxon>Cheilostomatida</taxon>
        <taxon>Flustrina</taxon>
        <taxon>Buguloidea</taxon>
        <taxon>Bugulidae</taxon>
        <taxon>Bugula</taxon>
    </lineage>
</organism>
<keyword evidence="2" id="KW-1185">Reference proteome</keyword>